<dbReference type="Pfam" id="PF00107">
    <property type="entry name" value="ADH_zinc_N"/>
    <property type="match status" value="1"/>
</dbReference>
<keyword evidence="5 8" id="KW-0862">Zinc</keyword>
<dbReference type="AlphaFoldDB" id="A0A0A8L8L1"/>
<dbReference type="PROSITE" id="PS00059">
    <property type="entry name" value="ADH_ZINC"/>
    <property type="match status" value="1"/>
</dbReference>
<dbReference type="Proteomes" id="UP000031516">
    <property type="component" value="Unassembled WGS sequence"/>
</dbReference>
<evidence type="ECO:0000256" key="8">
    <source>
        <dbReference type="RuleBase" id="RU361277"/>
    </source>
</evidence>
<dbReference type="CDD" id="cd08233">
    <property type="entry name" value="butanediol_DH_like"/>
    <property type="match status" value="1"/>
</dbReference>
<keyword evidence="4 8" id="KW-0479">Metal-binding</keyword>
<evidence type="ECO:0000256" key="3">
    <source>
        <dbReference type="ARBA" id="ARBA00011881"/>
    </source>
</evidence>
<dbReference type="InterPro" id="IPR013149">
    <property type="entry name" value="ADH-like_C"/>
</dbReference>
<keyword evidence="6" id="KW-0560">Oxidoreductase</keyword>
<keyword evidence="7" id="KW-0520">NAD</keyword>
<sequence>MRALAYFGKQDIRYTKDLAEPSIKIDDEVEIEVSWCGICGSDLHEYLDGPIFFPEDGKTHGVSGIGLPQAMGHEMSGVVSKVGSKVASVKVGDHVVVEATGTCLDHYRWPDAAHAKDADCVACKRGMYNCCSNLGFTGLGVQSGGFAEKVVISEKHVVKIPNDLPLDVAALVEPISVSWHAVRVSQLQKGQSALVLGAGPIGLATILALQGHGASKIVVSEPAEIRRSQAAKLGVETFNPAEHNENAISVLKTLAPDGEGFDFAFDCSGVKPTFDTGVHATTFRGVYVNIAIWGKKPIDFRPMDVTLQEKFITGSMCYTIEDFEAVVKALSDGSIDLSKARHMITGKQKIEDGFAKGFDELINHKEKNIKILLTPNNHGELGAN</sequence>
<gene>
    <name evidence="10" type="ORF">KLDO_g3476</name>
</gene>
<evidence type="ECO:0000256" key="5">
    <source>
        <dbReference type="ARBA" id="ARBA00022833"/>
    </source>
</evidence>
<dbReference type="Pfam" id="PF08240">
    <property type="entry name" value="ADH_N"/>
    <property type="match status" value="1"/>
</dbReference>
<accession>A0A0A8L8L1</accession>
<protein>
    <submittedName>
        <fullName evidence="10">WGS project CCBQ000000000 data, contig 00272</fullName>
    </submittedName>
</protein>
<proteinExistence type="inferred from homology"/>
<evidence type="ECO:0000256" key="1">
    <source>
        <dbReference type="ARBA" id="ARBA00001947"/>
    </source>
</evidence>
<dbReference type="OrthoDB" id="5363962at2759"/>
<reference evidence="10 11" key="1">
    <citation type="submission" date="2014-03" db="EMBL/GenBank/DDBJ databases">
        <title>The genome of Kluyveromyces dobzhanskii.</title>
        <authorList>
            <person name="Nystedt B."/>
            <person name="Astrom S."/>
        </authorList>
    </citation>
    <scope>NUCLEOTIDE SEQUENCE [LARGE SCALE GENOMIC DNA]</scope>
    <source>
        <strain evidence="10 11">CBS 2104</strain>
    </source>
</reference>
<dbReference type="PANTHER" id="PTHR43161:SF23">
    <property type="entry name" value="(R,R)-BUTANEDIOL DEHYDROGENASE-RELATED"/>
    <property type="match status" value="1"/>
</dbReference>
<dbReference type="GO" id="GO:0005737">
    <property type="term" value="C:cytoplasm"/>
    <property type="evidence" value="ECO:0007669"/>
    <property type="project" value="TreeGrafter"/>
</dbReference>
<dbReference type="InterPro" id="IPR011032">
    <property type="entry name" value="GroES-like_sf"/>
</dbReference>
<comment type="caution">
    <text evidence="10">The sequence shown here is derived from an EMBL/GenBank/DDBJ whole genome shotgun (WGS) entry which is preliminary data.</text>
</comment>
<name>A0A0A8L8L1_9SACH</name>
<dbReference type="SMART" id="SM00829">
    <property type="entry name" value="PKS_ER"/>
    <property type="match status" value="1"/>
</dbReference>
<evidence type="ECO:0000313" key="11">
    <source>
        <dbReference type="Proteomes" id="UP000031516"/>
    </source>
</evidence>
<evidence type="ECO:0000313" key="10">
    <source>
        <dbReference type="EMBL" id="CDO95229.1"/>
    </source>
</evidence>
<evidence type="ECO:0000256" key="7">
    <source>
        <dbReference type="ARBA" id="ARBA00023027"/>
    </source>
</evidence>
<comment type="subunit">
    <text evidence="3">Homotetramer.</text>
</comment>
<dbReference type="GO" id="GO:0008270">
    <property type="term" value="F:zinc ion binding"/>
    <property type="evidence" value="ECO:0007669"/>
    <property type="project" value="InterPro"/>
</dbReference>
<evidence type="ECO:0000256" key="6">
    <source>
        <dbReference type="ARBA" id="ARBA00023002"/>
    </source>
</evidence>
<comment type="cofactor">
    <cofactor evidence="1 8">
        <name>Zn(2+)</name>
        <dbReference type="ChEBI" id="CHEBI:29105"/>
    </cofactor>
</comment>
<dbReference type="SUPFAM" id="SSF50129">
    <property type="entry name" value="GroES-like"/>
    <property type="match status" value="1"/>
</dbReference>
<keyword evidence="11" id="KW-1185">Reference proteome</keyword>
<dbReference type="GO" id="GO:0000721">
    <property type="term" value="F:(R,R)-butanediol dehydrogenase activity"/>
    <property type="evidence" value="ECO:0007669"/>
    <property type="project" value="TreeGrafter"/>
</dbReference>
<organism evidence="10 11">
    <name type="scientific">Kluyveromyces dobzhanskii CBS 2104</name>
    <dbReference type="NCBI Taxonomy" id="1427455"/>
    <lineage>
        <taxon>Eukaryota</taxon>
        <taxon>Fungi</taxon>
        <taxon>Dikarya</taxon>
        <taxon>Ascomycota</taxon>
        <taxon>Saccharomycotina</taxon>
        <taxon>Saccharomycetes</taxon>
        <taxon>Saccharomycetales</taxon>
        <taxon>Saccharomycetaceae</taxon>
        <taxon>Kluyveromyces</taxon>
    </lineage>
</organism>
<dbReference type="InterPro" id="IPR020843">
    <property type="entry name" value="ER"/>
</dbReference>
<dbReference type="InterPro" id="IPR002328">
    <property type="entry name" value="ADH_Zn_CS"/>
</dbReference>
<dbReference type="SUPFAM" id="SSF51735">
    <property type="entry name" value="NAD(P)-binding Rossmann-fold domains"/>
    <property type="match status" value="1"/>
</dbReference>
<comment type="similarity">
    <text evidence="2 8">Belongs to the zinc-containing alcohol dehydrogenase family.</text>
</comment>
<dbReference type="Gene3D" id="3.90.180.10">
    <property type="entry name" value="Medium-chain alcohol dehydrogenases, catalytic domain"/>
    <property type="match status" value="1"/>
</dbReference>
<dbReference type="InterPro" id="IPR036291">
    <property type="entry name" value="NAD(P)-bd_dom_sf"/>
</dbReference>
<evidence type="ECO:0000256" key="4">
    <source>
        <dbReference type="ARBA" id="ARBA00022723"/>
    </source>
</evidence>
<dbReference type="PANTHER" id="PTHR43161">
    <property type="entry name" value="SORBITOL DEHYDROGENASE"/>
    <property type="match status" value="1"/>
</dbReference>
<evidence type="ECO:0000259" key="9">
    <source>
        <dbReference type="SMART" id="SM00829"/>
    </source>
</evidence>
<feature type="domain" description="Enoyl reductase (ER)" evidence="9">
    <location>
        <begin position="8"/>
        <end position="344"/>
    </location>
</feature>
<dbReference type="EMBL" id="CCBQ010000044">
    <property type="protein sequence ID" value="CDO95229.1"/>
    <property type="molecule type" value="Genomic_DNA"/>
</dbReference>
<dbReference type="InterPro" id="IPR013154">
    <property type="entry name" value="ADH-like_N"/>
</dbReference>
<dbReference type="GO" id="GO:0034079">
    <property type="term" value="P:butanediol biosynthetic process"/>
    <property type="evidence" value="ECO:0007669"/>
    <property type="project" value="TreeGrafter"/>
</dbReference>
<dbReference type="FunFam" id="3.40.50.720:FF:000068">
    <property type="entry name" value="Sorbitol dehydrogenase"/>
    <property type="match status" value="1"/>
</dbReference>
<dbReference type="Gene3D" id="3.40.50.720">
    <property type="entry name" value="NAD(P)-binding Rossmann-like Domain"/>
    <property type="match status" value="1"/>
</dbReference>
<evidence type="ECO:0000256" key="2">
    <source>
        <dbReference type="ARBA" id="ARBA00008072"/>
    </source>
</evidence>